<dbReference type="RefSeq" id="WP_092283090.1">
    <property type="nucleotide sequence ID" value="NZ_LT629763.1"/>
</dbReference>
<dbReference type="Pfam" id="PF03537">
    <property type="entry name" value="Glyco_hydro_114"/>
    <property type="match status" value="1"/>
</dbReference>
<protein>
    <recommendedName>
        <fullName evidence="1">Glycoside-hydrolase family GH114 TIM-barrel domain-containing protein</fullName>
    </recommendedName>
</protein>
<dbReference type="InterPro" id="IPR013785">
    <property type="entry name" value="Aldolase_TIM"/>
</dbReference>
<dbReference type="SUPFAM" id="SSF51445">
    <property type="entry name" value="(Trans)glycosidases"/>
    <property type="match status" value="1"/>
</dbReference>
<evidence type="ECO:0000259" key="1">
    <source>
        <dbReference type="Pfam" id="PF03537"/>
    </source>
</evidence>
<dbReference type="STRING" id="472181.SAMN05216271_0194"/>
<dbReference type="AlphaFoldDB" id="A0A1H1LEI7"/>
<feature type="domain" description="Glycoside-hydrolase family GH114 TIM-barrel" evidence="1">
    <location>
        <begin position="43"/>
        <end position="272"/>
    </location>
</feature>
<reference evidence="3" key="1">
    <citation type="submission" date="2016-10" db="EMBL/GenBank/DDBJ databases">
        <authorList>
            <person name="Varghese N."/>
            <person name="Submissions S."/>
        </authorList>
    </citation>
    <scope>NUCLEOTIDE SEQUENCE [LARGE SCALE GENOMIC DNA]</scope>
    <source>
        <strain evidence="3">JCM 14963</strain>
    </source>
</reference>
<dbReference type="InterPro" id="IPR004352">
    <property type="entry name" value="GH114_TIM-barrel"/>
</dbReference>
<dbReference type="PANTHER" id="PTHR35273">
    <property type="entry name" value="ALPHA-1,4 POLYGALACTOSAMINIDASE, PUTATIVE (AFU_ORTHOLOGUE AFUA_3G07890)-RELATED"/>
    <property type="match status" value="1"/>
</dbReference>
<dbReference type="Gene3D" id="3.20.20.70">
    <property type="entry name" value="Aldolase class I"/>
    <property type="match status" value="1"/>
</dbReference>
<accession>A0A1H1LEI7</accession>
<evidence type="ECO:0000313" key="2">
    <source>
        <dbReference type="EMBL" id="SDR72938.1"/>
    </source>
</evidence>
<proteinExistence type="predicted"/>
<name>A0A1H1LEI7_9GAMM</name>
<dbReference type="EMBL" id="LT629763">
    <property type="protein sequence ID" value="SDR72938.1"/>
    <property type="molecule type" value="Genomic_DNA"/>
</dbReference>
<evidence type="ECO:0000313" key="3">
    <source>
        <dbReference type="Proteomes" id="UP000243413"/>
    </source>
</evidence>
<sequence length="284" mass="31753">MRKVSLLLGCVLVVAIWQTTAVAEGLLSVNTEGRWYRPAVGVSWQWQLLVDDEHPLNTAYEAELYNLDLFSTPATTISLLQAAGRRVVCYFSAGTYESYVADRNQFAARDVGQVLADWPDERWLDIRSPAVQRIMTERLDLAASKGCDAVEPDNVQGYLEDTGFALSAEHQLAYNRFIATEAHRRGLAVGLKNSLEQVAELVDYFDFSINEQCFQYKECQPLLAFIEAGKPVLNVEYPDQHLALDAHWVATLCAAANARQFSTLILPVELDDRFRIACADAASR</sequence>
<dbReference type="PANTHER" id="PTHR35273:SF2">
    <property type="entry name" value="ALPHA-GALACTOSIDASE"/>
    <property type="match status" value="1"/>
</dbReference>
<gene>
    <name evidence="2" type="ORF">SAMN05216271_0194</name>
</gene>
<organism evidence="2 3">
    <name type="scientific">Halopseudomonas sabulinigri</name>
    <dbReference type="NCBI Taxonomy" id="472181"/>
    <lineage>
        <taxon>Bacteria</taxon>
        <taxon>Pseudomonadati</taxon>
        <taxon>Pseudomonadota</taxon>
        <taxon>Gammaproteobacteria</taxon>
        <taxon>Pseudomonadales</taxon>
        <taxon>Pseudomonadaceae</taxon>
        <taxon>Halopseudomonas</taxon>
    </lineage>
</organism>
<dbReference type="OrthoDB" id="505502at2"/>
<dbReference type="InterPro" id="IPR017853">
    <property type="entry name" value="GH"/>
</dbReference>
<dbReference type="Proteomes" id="UP000243413">
    <property type="component" value="Chromosome I"/>
</dbReference>